<dbReference type="Proteomes" id="UP000828390">
    <property type="component" value="Unassembled WGS sequence"/>
</dbReference>
<accession>A0A9D4GQT4</accession>
<evidence type="ECO:0000256" key="8">
    <source>
        <dbReference type="SAM" id="Phobius"/>
    </source>
</evidence>
<evidence type="ECO:0000313" key="11">
    <source>
        <dbReference type="Proteomes" id="UP000828390"/>
    </source>
</evidence>
<dbReference type="Gene3D" id="1.20.1070.10">
    <property type="entry name" value="Rhodopsin 7-helix transmembrane proteins"/>
    <property type="match status" value="1"/>
</dbReference>
<evidence type="ECO:0000256" key="5">
    <source>
        <dbReference type="ARBA" id="ARBA00023136"/>
    </source>
</evidence>
<feature type="transmembrane region" description="Helical" evidence="8">
    <location>
        <begin position="7"/>
        <end position="25"/>
    </location>
</feature>
<evidence type="ECO:0000256" key="1">
    <source>
        <dbReference type="ARBA" id="ARBA00004141"/>
    </source>
</evidence>
<evidence type="ECO:0000256" key="2">
    <source>
        <dbReference type="ARBA" id="ARBA00022692"/>
    </source>
</evidence>
<keyword evidence="2 8" id="KW-0812">Transmembrane</keyword>
<evidence type="ECO:0000313" key="10">
    <source>
        <dbReference type="EMBL" id="KAH3818312.1"/>
    </source>
</evidence>
<dbReference type="GO" id="GO:0005886">
    <property type="term" value="C:plasma membrane"/>
    <property type="evidence" value="ECO:0007669"/>
    <property type="project" value="TreeGrafter"/>
</dbReference>
<keyword evidence="7" id="KW-0807">Transducer</keyword>
<evidence type="ECO:0000256" key="3">
    <source>
        <dbReference type="ARBA" id="ARBA00022989"/>
    </source>
</evidence>
<dbReference type="InterPro" id="IPR000276">
    <property type="entry name" value="GPCR_Rhodpsn"/>
</dbReference>
<feature type="transmembrane region" description="Helical" evidence="8">
    <location>
        <begin position="69"/>
        <end position="93"/>
    </location>
</feature>
<feature type="domain" description="G-protein coupled receptors family 1 profile" evidence="9">
    <location>
        <begin position="1"/>
        <end position="129"/>
    </location>
</feature>
<dbReference type="EMBL" id="JAIWYP010000005">
    <property type="protein sequence ID" value="KAH3818312.1"/>
    <property type="molecule type" value="Genomic_DNA"/>
</dbReference>
<evidence type="ECO:0000259" key="9">
    <source>
        <dbReference type="PROSITE" id="PS50262"/>
    </source>
</evidence>
<evidence type="ECO:0000256" key="7">
    <source>
        <dbReference type="ARBA" id="ARBA00023224"/>
    </source>
</evidence>
<dbReference type="PROSITE" id="PS50262">
    <property type="entry name" value="G_PROTEIN_RECEP_F1_2"/>
    <property type="match status" value="1"/>
</dbReference>
<sequence>MSRRKARFSIGVTWMCSFIIAAPLLKFRDLNVRRWMDYTESWCDDSWPVQRKHVYGSNMTIDYMPSRTIYFTFVSAVLYFLPMVAMSISYTIIIIKLCRKTTPGEQLNAGLVAQQKRKRKVDIQSELCN</sequence>
<organism evidence="10 11">
    <name type="scientific">Dreissena polymorpha</name>
    <name type="common">Zebra mussel</name>
    <name type="synonym">Mytilus polymorpha</name>
    <dbReference type="NCBI Taxonomy" id="45954"/>
    <lineage>
        <taxon>Eukaryota</taxon>
        <taxon>Metazoa</taxon>
        <taxon>Spiralia</taxon>
        <taxon>Lophotrochozoa</taxon>
        <taxon>Mollusca</taxon>
        <taxon>Bivalvia</taxon>
        <taxon>Autobranchia</taxon>
        <taxon>Heteroconchia</taxon>
        <taxon>Euheterodonta</taxon>
        <taxon>Imparidentia</taxon>
        <taxon>Neoheterodontei</taxon>
        <taxon>Myida</taxon>
        <taxon>Dreissenoidea</taxon>
        <taxon>Dreissenidae</taxon>
        <taxon>Dreissena</taxon>
    </lineage>
</organism>
<protein>
    <recommendedName>
        <fullName evidence="9">G-protein coupled receptors family 1 profile domain-containing protein</fullName>
    </recommendedName>
</protein>
<gene>
    <name evidence="10" type="ORF">DPMN_119916</name>
</gene>
<dbReference type="Pfam" id="PF00001">
    <property type="entry name" value="7tm_1"/>
    <property type="match status" value="1"/>
</dbReference>
<evidence type="ECO:0000256" key="6">
    <source>
        <dbReference type="ARBA" id="ARBA00023170"/>
    </source>
</evidence>
<dbReference type="SUPFAM" id="SSF81321">
    <property type="entry name" value="Family A G protein-coupled receptor-like"/>
    <property type="match status" value="1"/>
</dbReference>
<dbReference type="InterPro" id="IPR017452">
    <property type="entry name" value="GPCR_Rhodpsn_7TM"/>
</dbReference>
<keyword evidence="11" id="KW-1185">Reference proteome</keyword>
<reference evidence="10" key="2">
    <citation type="submission" date="2020-11" db="EMBL/GenBank/DDBJ databases">
        <authorList>
            <person name="McCartney M.A."/>
            <person name="Auch B."/>
            <person name="Kono T."/>
            <person name="Mallez S."/>
            <person name="Becker A."/>
            <person name="Gohl D.M."/>
            <person name="Silverstein K.A.T."/>
            <person name="Koren S."/>
            <person name="Bechman K.B."/>
            <person name="Herman A."/>
            <person name="Abrahante J.E."/>
            <person name="Garbe J."/>
        </authorList>
    </citation>
    <scope>NUCLEOTIDE SEQUENCE</scope>
    <source>
        <strain evidence="10">Duluth1</strain>
        <tissue evidence="10">Whole animal</tissue>
    </source>
</reference>
<dbReference type="PANTHER" id="PTHR24238">
    <property type="entry name" value="G-PROTEIN COUPLED RECEPTOR"/>
    <property type="match status" value="1"/>
</dbReference>
<keyword evidence="3 8" id="KW-1133">Transmembrane helix</keyword>
<dbReference type="AlphaFoldDB" id="A0A9D4GQT4"/>
<keyword evidence="5 8" id="KW-0472">Membrane</keyword>
<dbReference type="GO" id="GO:0008188">
    <property type="term" value="F:neuropeptide receptor activity"/>
    <property type="evidence" value="ECO:0007669"/>
    <property type="project" value="TreeGrafter"/>
</dbReference>
<reference evidence="10" key="1">
    <citation type="journal article" date="2019" name="bioRxiv">
        <title>The Genome of the Zebra Mussel, Dreissena polymorpha: A Resource for Invasive Species Research.</title>
        <authorList>
            <person name="McCartney M.A."/>
            <person name="Auch B."/>
            <person name="Kono T."/>
            <person name="Mallez S."/>
            <person name="Zhang Y."/>
            <person name="Obille A."/>
            <person name="Becker A."/>
            <person name="Abrahante J.E."/>
            <person name="Garbe J."/>
            <person name="Badalamenti J.P."/>
            <person name="Herman A."/>
            <person name="Mangelson H."/>
            <person name="Liachko I."/>
            <person name="Sullivan S."/>
            <person name="Sone E.D."/>
            <person name="Koren S."/>
            <person name="Silverstein K.A.T."/>
            <person name="Beckman K.B."/>
            <person name="Gohl D.M."/>
        </authorList>
    </citation>
    <scope>NUCLEOTIDE SEQUENCE</scope>
    <source>
        <strain evidence="10">Duluth1</strain>
        <tissue evidence="10">Whole animal</tissue>
    </source>
</reference>
<proteinExistence type="predicted"/>
<comment type="subcellular location">
    <subcellularLocation>
        <location evidence="1">Membrane</location>
        <topology evidence="1">Multi-pass membrane protein</topology>
    </subcellularLocation>
</comment>
<comment type="caution">
    <text evidence="10">The sequence shown here is derived from an EMBL/GenBank/DDBJ whole genome shotgun (WGS) entry which is preliminary data.</text>
</comment>
<keyword evidence="6" id="KW-0675">Receptor</keyword>
<dbReference type="PANTHER" id="PTHR24238:SF57">
    <property type="entry name" value="G-PROTEIN COUPLED RECEPTOR 83"/>
    <property type="match status" value="1"/>
</dbReference>
<name>A0A9D4GQT4_DREPO</name>
<keyword evidence="4" id="KW-0297">G-protein coupled receptor</keyword>
<evidence type="ECO:0000256" key="4">
    <source>
        <dbReference type="ARBA" id="ARBA00023040"/>
    </source>
</evidence>